<dbReference type="GeneID" id="24409829"/>
<accession>E3QEL4</accession>
<dbReference type="Proteomes" id="UP000008782">
    <property type="component" value="Unassembled WGS sequence"/>
</dbReference>
<gene>
    <name evidence="1" type="ORF">GLRG_04464</name>
</gene>
<sequence>MLGSSRESRSLGAGTSAEADLGENAGLIVTYMNVLRHDPGTRQQVGRDYAAAGRGFLYGEIDVVPDVSIIK</sequence>
<evidence type="ECO:0000313" key="1">
    <source>
        <dbReference type="EMBL" id="EFQ29320.1"/>
    </source>
</evidence>
<protein>
    <submittedName>
        <fullName evidence="1">Uncharacterized protein</fullName>
    </submittedName>
</protein>
<dbReference type="RefSeq" id="XP_008093340.1">
    <property type="nucleotide sequence ID" value="XM_008095149.1"/>
</dbReference>
<dbReference type="EMBL" id="GG697344">
    <property type="protein sequence ID" value="EFQ29320.1"/>
    <property type="molecule type" value="Genomic_DNA"/>
</dbReference>
<evidence type="ECO:0000313" key="2">
    <source>
        <dbReference type="Proteomes" id="UP000008782"/>
    </source>
</evidence>
<dbReference type="VEuPathDB" id="FungiDB:GLRG_04464"/>
<keyword evidence="2" id="KW-1185">Reference proteome</keyword>
<name>E3QEL4_COLGM</name>
<dbReference type="HOGENOM" id="CLU_2739862_0_0_1"/>
<organism evidence="2">
    <name type="scientific">Colletotrichum graminicola (strain M1.001 / M2 / FGSC 10212)</name>
    <name type="common">Maize anthracnose fungus</name>
    <name type="synonym">Glomerella graminicola</name>
    <dbReference type="NCBI Taxonomy" id="645133"/>
    <lineage>
        <taxon>Eukaryota</taxon>
        <taxon>Fungi</taxon>
        <taxon>Dikarya</taxon>
        <taxon>Ascomycota</taxon>
        <taxon>Pezizomycotina</taxon>
        <taxon>Sordariomycetes</taxon>
        <taxon>Hypocreomycetidae</taxon>
        <taxon>Glomerellales</taxon>
        <taxon>Glomerellaceae</taxon>
        <taxon>Colletotrichum</taxon>
        <taxon>Colletotrichum graminicola species complex</taxon>
    </lineage>
</organism>
<proteinExistence type="predicted"/>
<dbReference type="AlphaFoldDB" id="E3QEL4"/>
<reference evidence="2" key="1">
    <citation type="journal article" date="2012" name="Nat. Genet.">
        <title>Lifestyle transitions in plant pathogenic Colletotrichum fungi deciphered by genome and transcriptome analyses.</title>
        <authorList>
            <person name="O'Connell R.J."/>
            <person name="Thon M.R."/>
            <person name="Hacquard S."/>
            <person name="Amyotte S.G."/>
            <person name="Kleemann J."/>
            <person name="Torres M.F."/>
            <person name="Damm U."/>
            <person name="Buiate E.A."/>
            <person name="Epstein L."/>
            <person name="Alkan N."/>
            <person name="Altmueller J."/>
            <person name="Alvarado-Balderrama L."/>
            <person name="Bauser C.A."/>
            <person name="Becker C."/>
            <person name="Birren B.W."/>
            <person name="Chen Z."/>
            <person name="Choi J."/>
            <person name="Crouch J.A."/>
            <person name="Duvick J.P."/>
            <person name="Farman M.A."/>
            <person name="Gan P."/>
            <person name="Heiman D."/>
            <person name="Henrissat B."/>
            <person name="Howard R.J."/>
            <person name="Kabbage M."/>
            <person name="Koch C."/>
            <person name="Kracher B."/>
            <person name="Kubo Y."/>
            <person name="Law A.D."/>
            <person name="Lebrun M.-H."/>
            <person name="Lee Y.-H."/>
            <person name="Miyara I."/>
            <person name="Moore N."/>
            <person name="Neumann U."/>
            <person name="Nordstroem K."/>
            <person name="Panaccione D.G."/>
            <person name="Panstruga R."/>
            <person name="Place M."/>
            <person name="Proctor R.H."/>
            <person name="Prusky D."/>
            <person name="Rech G."/>
            <person name="Reinhardt R."/>
            <person name="Rollins J.A."/>
            <person name="Rounsley S."/>
            <person name="Schardl C.L."/>
            <person name="Schwartz D.C."/>
            <person name="Shenoy N."/>
            <person name="Shirasu K."/>
            <person name="Sikhakolli U.R."/>
            <person name="Stueber K."/>
            <person name="Sukno S.A."/>
            <person name="Sweigard J.A."/>
            <person name="Takano Y."/>
            <person name="Takahara H."/>
            <person name="Trail F."/>
            <person name="van der Does H.C."/>
            <person name="Voll L.M."/>
            <person name="Will I."/>
            <person name="Young S."/>
            <person name="Zeng Q."/>
            <person name="Zhang J."/>
            <person name="Zhou S."/>
            <person name="Dickman M.B."/>
            <person name="Schulze-Lefert P."/>
            <person name="Ver Loren van Themaat E."/>
            <person name="Ma L.-J."/>
            <person name="Vaillancourt L.J."/>
        </authorList>
    </citation>
    <scope>NUCLEOTIDE SEQUENCE [LARGE SCALE GENOMIC DNA]</scope>
    <source>
        <strain evidence="2">M1.001 / M2 / FGSC 10212</strain>
    </source>
</reference>